<protein>
    <submittedName>
        <fullName evidence="1">Uncharacterized protein</fullName>
    </submittedName>
</protein>
<accession>J9C657</accession>
<reference evidence="1" key="1">
    <citation type="journal article" date="2012" name="PLoS ONE">
        <title>Gene sets for utilization of primary and secondary nutrition supplies in the distal gut of endangered iberian lynx.</title>
        <authorList>
            <person name="Alcaide M."/>
            <person name="Messina E."/>
            <person name="Richter M."/>
            <person name="Bargiela R."/>
            <person name="Peplies J."/>
            <person name="Huws S.A."/>
            <person name="Newbold C.J."/>
            <person name="Golyshin P.N."/>
            <person name="Simon M.A."/>
            <person name="Lopez G."/>
            <person name="Yakimov M.M."/>
            <person name="Ferrer M."/>
        </authorList>
    </citation>
    <scope>NUCLEOTIDE SEQUENCE</scope>
</reference>
<gene>
    <name evidence="1" type="ORF">EVA_16563</name>
</gene>
<dbReference type="AlphaFoldDB" id="J9C657"/>
<comment type="caution">
    <text evidence="1">The sequence shown here is derived from an EMBL/GenBank/DDBJ whole genome shotgun (WGS) entry which is preliminary data.</text>
</comment>
<proteinExistence type="predicted"/>
<organism evidence="1">
    <name type="scientific">gut metagenome</name>
    <dbReference type="NCBI Taxonomy" id="749906"/>
    <lineage>
        <taxon>unclassified sequences</taxon>
        <taxon>metagenomes</taxon>
        <taxon>organismal metagenomes</taxon>
    </lineage>
</organism>
<evidence type="ECO:0000313" key="1">
    <source>
        <dbReference type="EMBL" id="EJW95330.1"/>
    </source>
</evidence>
<name>J9C657_9ZZZZ</name>
<sequence length="37" mass="4339">MPRRGRRGVRGSDSGSIGTRFHFRYRIYEVRCDGTHV</sequence>
<dbReference type="EMBL" id="AMCI01005866">
    <property type="protein sequence ID" value="EJW95330.1"/>
    <property type="molecule type" value="Genomic_DNA"/>
</dbReference>